<dbReference type="GO" id="GO:0006829">
    <property type="term" value="P:zinc ion transport"/>
    <property type="evidence" value="ECO:0007669"/>
    <property type="project" value="UniProtKB-KW"/>
</dbReference>
<dbReference type="SUPFAM" id="SSF52540">
    <property type="entry name" value="P-loop containing nucleoside triphosphate hydrolases"/>
    <property type="match status" value="1"/>
</dbReference>
<keyword evidence="2" id="KW-0813">Transport</keyword>
<gene>
    <name evidence="13" type="ORF">C8N35_1011424</name>
</gene>
<dbReference type="PANTHER" id="PTHR42734:SF9">
    <property type="entry name" value="ZINC IMPORT ATP-BINDING PROTEIN ZNUC"/>
    <property type="match status" value="1"/>
</dbReference>
<dbReference type="Proteomes" id="UP000244081">
    <property type="component" value="Unassembled WGS sequence"/>
</dbReference>
<protein>
    <submittedName>
        <fullName evidence="13">Zinc transport system ATP-binding protein</fullName>
    </submittedName>
</protein>
<dbReference type="SMART" id="SM00382">
    <property type="entry name" value="AAA"/>
    <property type="match status" value="1"/>
</dbReference>
<dbReference type="PANTHER" id="PTHR42734">
    <property type="entry name" value="METAL TRANSPORT SYSTEM ATP-BINDING PROTEIN TM_0124-RELATED"/>
    <property type="match status" value="1"/>
</dbReference>
<feature type="compositionally biased region" description="Basic and acidic residues" evidence="11">
    <location>
        <begin position="242"/>
        <end position="252"/>
    </location>
</feature>
<dbReference type="PROSITE" id="PS00211">
    <property type="entry name" value="ABC_TRANSPORTER_1"/>
    <property type="match status" value="1"/>
</dbReference>
<keyword evidence="9" id="KW-0406">Ion transport</keyword>
<evidence type="ECO:0000256" key="4">
    <source>
        <dbReference type="ARBA" id="ARBA00022741"/>
    </source>
</evidence>
<dbReference type="Pfam" id="PF00005">
    <property type="entry name" value="ABC_tran"/>
    <property type="match status" value="1"/>
</dbReference>
<dbReference type="PROSITE" id="PS50893">
    <property type="entry name" value="ABC_TRANSPORTER_2"/>
    <property type="match status" value="1"/>
</dbReference>
<dbReference type="FunFam" id="3.40.50.300:FF:000392">
    <property type="entry name" value="Zinc import ATP-binding protein ZnuC"/>
    <property type="match status" value="1"/>
</dbReference>
<evidence type="ECO:0000256" key="6">
    <source>
        <dbReference type="ARBA" id="ARBA00022840"/>
    </source>
</evidence>
<name>A0A2T5VHY4_9HYPH</name>
<keyword evidence="8" id="KW-1278">Translocase</keyword>
<dbReference type="InterPro" id="IPR027417">
    <property type="entry name" value="P-loop_NTPase"/>
</dbReference>
<keyword evidence="14" id="KW-1185">Reference proteome</keyword>
<evidence type="ECO:0000256" key="1">
    <source>
        <dbReference type="ARBA" id="ARBA00005417"/>
    </source>
</evidence>
<evidence type="ECO:0000256" key="7">
    <source>
        <dbReference type="ARBA" id="ARBA00022906"/>
    </source>
</evidence>
<feature type="region of interest" description="Disordered" evidence="11">
    <location>
        <begin position="234"/>
        <end position="270"/>
    </location>
</feature>
<dbReference type="InterPro" id="IPR050153">
    <property type="entry name" value="Metal_Ion_Import_ABC"/>
</dbReference>
<dbReference type="InterPro" id="IPR017871">
    <property type="entry name" value="ABC_transporter-like_CS"/>
</dbReference>
<keyword evidence="6 13" id="KW-0067">ATP-binding</keyword>
<evidence type="ECO:0000256" key="3">
    <source>
        <dbReference type="ARBA" id="ARBA00022475"/>
    </source>
</evidence>
<dbReference type="GO" id="GO:0016887">
    <property type="term" value="F:ATP hydrolysis activity"/>
    <property type="evidence" value="ECO:0007669"/>
    <property type="project" value="InterPro"/>
</dbReference>
<evidence type="ECO:0000313" key="14">
    <source>
        <dbReference type="Proteomes" id="UP000244081"/>
    </source>
</evidence>
<dbReference type="Gene3D" id="3.40.50.300">
    <property type="entry name" value="P-loop containing nucleotide triphosphate hydrolases"/>
    <property type="match status" value="1"/>
</dbReference>
<evidence type="ECO:0000256" key="11">
    <source>
        <dbReference type="SAM" id="MobiDB-lite"/>
    </source>
</evidence>
<sequence length="270" mass="29253">MLVETHNLGVHRSGRWLIEHVDLTVSRGEIVTLIGPNGGGKTTLVKTVLGLEAPDAGSLHRAPGLRIGYVPQKFHLDWTMPLTVSRLMTLTVRASRAEVLVALEETGVGHLMQAAVQTLSGGEMQRVLLARALLRDPGLLVLDEPVQGVDFTGEIALYELISGIRRTHGCGILLVSHDLHVVMREADRVICLNRHICCSGVPQTVASSPEYRKLFGPRAAQAVSVYQHHHDHAHALDGSCPGDHDHGHDHHTPSGAVDSHGEHETERGDA</sequence>
<reference evidence="13 14" key="1">
    <citation type="submission" date="2018-04" db="EMBL/GenBank/DDBJ databases">
        <title>Genomic Encyclopedia of Archaeal and Bacterial Type Strains, Phase II (KMG-II): from individual species to whole genera.</title>
        <authorList>
            <person name="Goeker M."/>
        </authorList>
    </citation>
    <scope>NUCLEOTIDE SEQUENCE [LARGE SCALE GENOMIC DNA]</scope>
    <source>
        <strain evidence="13 14">DSM 23382</strain>
    </source>
</reference>
<dbReference type="NCBIfam" id="NF007090">
    <property type="entry name" value="PRK09544.1"/>
    <property type="match status" value="1"/>
</dbReference>
<comment type="similarity">
    <text evidence="1">Belongs to the ABC transporter superfamily.</text>
</comment>
<evidence type="ECO:0000256" key="8">
    <source>
        <dbReference type="ARBA" id="ARBA00022967"/>
    </source>
</evidence>
<dbReference type="AlphaFoldDB" id="A0A2T5VHY4"/>
<dbReference type="InterPro" id="IPR003593">
    <property type="entry name" value="AAA+_ATPase"/>
</dbReference>
<evidence type="ECO:0000256" key="9">
    <source>
        <dbReference type="ARBA" id="ARBA00023065"/>
    </source>
</evidence>
<keyword evidence="3" id="KW-1003">Cell membrane</keyword>
<dbReference type="GO" id="GO:0010043">
    <property type="term" value="P:response to zinc ion"/>
    <property type="evidence" value="ECO:0007669"/>
    <property type="project" value="TreeGrafter"/>
</dbReference>
<dbReference type="InterPro" id="IPR003439">
    <property type="entry name" value="ABC_transporter-like_ATP-bd"/>
</dbReference>
<dbReference type="GO" id="GO:0005524">
    <property type="term" value="F:ATP binding"/>
    <property type="evidence" value="ECO:0007669"/>
    <property type="project" value="UniProtKB-KW"/>
</dbReference>
<feature type="domain" description="ABC transporter" evidence="12">
    <location>
        <begin position="3"/>
        <end position="218"/>
    </location>
</feature>
<keyword evidence="7" id="KW-0864">Zinc transport</keyword>
<keyword evidence="4" id="KW-0547">Nucleotide-binding</keyword>
<feature type="compositionally biased region" description="Basic and acidic residues" evidence="11">
    <location>
        <begin position="259"/>
        <end position="270"/>
    </location>
</feature>
<keyword evidence="5" id="KW-0862">Zinc</keyword>
<keyword evidence="10" id="KW-0472">Membrane</keyword>
<evidence type="ECO:0000313" key="13">
    <source>
        <dbReference type="EMBL" id="PTW63372.1"/>
    </source>
</evidence>
<dbReference type="EMBL" id="QAYG01000001">
    <property type="protein sequence ID" value="PTW63372.1"/>
    <property type="molecule type" value="Genomic_DNA"/>
</dbReference>
<comment type="caution">
    <text evidence="13">The sequence shown here is derived from an EMBL/GenBank/DDBJ whole genome shotgun (WGS) entry which is preliminary data.</text>
</comment>
<proteinExistence type="inferred from homology"/>
<evidence type="ECO:0000259" key="12">
    <source>
        <dbReference type="PROSITE" id="PS50893"/>
    </source>
</evidence>
<evidence type="ECO:0000256" key="5">
    <source>
        <dbReference type="ARBA" id="ARBA00022833"/>
    </source>
</evidence>
<organism evidence="13 14">
    <name type="scientific">Breoghania corrubedonensis</name>
    <dbReference type="NCBI Taxonomy" id="665038"/>
    <lineage>
        <taxon>Bacteria</taxon>
        <taxon>Pseudomonadati</taxon>
        <taxon>Pseudomonadota</taxon>
        <taxon>Alphaproteobacteria</taxon>
        <taxon>Hyphomicrobiales</taxon>
        <taxon>Stappiaceae</taxon>
        <taxon>Breoghania</taxon>
    </lineage>
</organism>
<accession>A0A2T5VHY4</accession>
<evidence type="ECO:0000256" key="2">
    <source>
        <dbReference type="ARBA" id="ARBA00022448"/>
    </source>
</evidence>
<evidence type="ECO:0000256" key="10">
    <source>
        <dbReference type="ARBA" id="ARBA00023136"/>
    </source>
</evidence>